<evidence type="ECO:0000259" key="2">
    <source>
        <dbReference type="PROSITE" id="PS50042"/>
    </source>
</evidence>
<protein>
    <recommendedName>
        <fullName evidence="2">Cyclic nucleotide-binding domain-containing protein</fullName>
    </recommendedName>
</protein>
<sequence length="424" mass="47528">MASERCTDFKETVDAAVNARRALRRWAHRASKNVADAEEEAPADAANEKDEIESTEPVLVCSLEETEAELETEEVKELLAAVVRSPEQRTEEDIASLLGSIAGVKFFEKLTPMQQKQLCRVMTHVRFDAKATVFTQGSYGTTFYIIYIGACKVYATEGELGAKAVHESCVCVLEDGDSFGELALSSNGMRNATVVTATPSILLKVEKEDYQRVLQKMHETDLQARLEFLNKIFIFADWLEQDLRKLAYVISSRKFDKNKTIVRQGTQSDHMFFILEGSCRVLQRVSLTKFQHDVLQGNRATPSRGSDAKVDTIVEICSLNKYQYFGELALINKTDHTASVVSSTAVQVLALTKFDFYHHVDARTQELMQAYAKKYYLDDGGIRQSIHDQHKWEEYKKSLLEGGAAARRAGGRETLVGSKAPPKT</sequence>
<dbReference type="InterPro" id="IPR018490">
    <property type="entry name" value="cNMP-bd_dom_sf"/>
</dbReference>
<dbReference type="SUPFAM" id="SSF51206">
    <property type="entry name" value="cAMP-binding domain-like"/>
    <property type="match status" value="2"/>
</dbReference>
<dbReference type="PANTHER" id="PTHR23011:SF28">
    <property type="entry name" value="CYCLIC NUCLEOTIDE-BINDING DOMAIN CONTAINING PROTEIN"/>
    <property type="match status" value="1"/>
</dbReference>
<evidence type="ECO:0000256" key="1">
    <source>
        <dbReference type="SAM" id="MobiDB-lite"/>
    </source>
</evidence>
<dbReference type="InterPro" id="IPR000595">
    <property type="entry name" value="cNMP-bd_dom"/>
</dbReference>
<accession>A0A7S4AYH9</accession>
<dbReference type="AlphaFoldDB" id="A0A7S4AYH9"/>
<dbReference type="Pfam" id="PF00027">
    <property type="entry name" value="cNMP_binding"/>
    <property type="match status" value="1"/>
</dbReference>
<dbReference type="EMBL" id="HBIZ01000734">
    <property type="protein sequence ID" value="CAE0747820.1"/>
    <property type="molecule type" value="Transcribed_RNA"/>
</dbReference>
<reference evidence="3" key="1">
    <citation type="submission" date="2021-01" db="EMBL/GenBank/DDBJ databases">
        <authorList>
            <person name="Corre E."/>
            <person name="Pelletier E."/>
            <person name="Niang G."/>
            <person name="Scheremetjew M."/>
            <person name="Finn R."/>
            <person name="Kale V."/>
            <person name="Holt S."/>
            <person name="Cochrane G."/>
            <person name="Meng A."/>
            <person name="Brown T."/>
            <person name="Cohen L."/>
        </authorList>
    </citation>
    <scope>NUCLEOTIDE SEQUENCE</scope>
    <source>
        <strain evidence="3">CCMP645</strain>
    </source>
</reference>
<dbReference type="InterPro" id="IPR014710">
    <property type="entry name" value="RmlC-like_jellyroll"/>
</dbReference>
<feature type="domain" description="Cyclic nucleotide-binding" evidence="2">
    <location>
        <begin position="234"/>
        <end position="356"/>
    </location>
</feature>
<organism evidence="3">
    <name type="scientific">Chrysotila carterae</name>
    <name type="common">Marine alga</name>
    <name type="synonym">Syracosphaera carterae</name>
    <dbReference type="NCBI Taxonomy" id="13221"/>
    <lineage>
        <taxon>Eukaryota</taxon>
        <taxon>Haptista</taxon>
        <taxon>Haptophyta</taxon>
        <taxon>Prymnesiophyceae</taxon>
        <taxon>Isochrysidales</taxon>
        <taxon>Isochrysidaceae</taxon>
        <taxon>Chrysotila</taxon>
    </lineage>
</organism>
<name>A0A7S4AYH9_CHRCT</name>
<dbReference type="PROSITE" id="PS50042">
    <property type="entry name" value="CNMP_BINDING_3"/>
    <property type="match status" value="2"/>
</dbReference>
<feature type="region of interest" description="Disordered" evidence="1">
    <location>
        <begin position="30"/>
        <end position="52"/>
    </location>
</feature>
<dbReference type="SMART" id="SM00100">
    <property type="entry name" value="cNMP"/>
    <property type="match status" value="2"/>
</dbReference>
<dbReference type="CDD" id="cd00038">
    <property type="entry name" value="CAP_ED"/>
    <property type="match status" value="2"/>
</dbReference>
<dbReference type="Gene3D" id="2.60.120.10">
    <property type="entry name" value="Jelly Rolls"/>
    <property type="match status" value="2"/>
</dbReference>
<dbReference type="PANTHER" id="PTHR23011">
    <property type="entry name" value="CYCLIC NUCLEOTIDE-BINDING DOMAIN CONTAINING PROTEIN"/>
    <property type="match status" value="1"/>
</dbReference>
<evidence type="ECO:0000313" key="3">
    <source>
        <dbReference type="EMBL" id="CAE0747820.1"/>
    </source>
</evidence>
<gene>
    <name evidence="3" type="ORF">PCAR00345_LOCUS402</name>
</gene>
<proteinExistence type="predicted"/>
<feature type="domain" description="Cyclic nucleotide-binding" evidence="2">
    <location>
        <begin position="106"/>
        <end position="231"/>
    </location>
</feature>